<comment type="caution">
    <text evidence="2">The sequence shown here is derived from an EMBL/GenBank/DDBJ whole genome shotgun (WGS) entry which is preliminary data.</text>
</comment>
<dbReference type="InterPro" id="IPR019627">
    <property type="entry name" value="YAcAr"/>
</dbReference>
<dbReference type="Proteomes" id="UP001601288">
    <property type="component" value="Unassembled WGS sequence"/>
</dbReference>
<name>A0ABW6LJ49_9ACTN</name>
<evidence type="ECO:0000259" key="1">
    <source>
        <dbReference type="Pfam" id="PF10686"/>
    </source>
</evidence>
<keyword evidence="3" id="KW-1185">Reference proteome</keyword>
<protein>
    <submittedName>
        <fullName evidence="2">SLOG family protein</fullName>
    </submittedName>
</protein>
<accession>A0ABW6LJ49</accession>
<feature type="domain" description="YspA cpYpsA-related SLOG" evidence="1">
    <location>
        <begin position="9"/>
        <end position="66"/>
    </location>
</feature>
<gene>
    <name evidence="2" type="ORF">ACFYM3_26490</name>
</gene>
<sequence>MTLVLDEPQVLVYGSLRWPWAVETMLDRLLARHREDLVVIEGAATGADTAAHAWCERQGFSLDRHRCHLEAAVGTEQR</sequence>
<dbReference type="Pfam" id="PF10686">
    <property type="entry name" value="YAcAr"/>
    <property type="match status" value="1"/>
</dbReference>
<evidence type="ECO:0000313" key="3">
    <source>
        <dbReference type="Proteomes" id="UP001601288"/>
    </source>
</evidence>
<organism evidence="2 3">
    <name type="scientific">Streptomyces massasporeus</name>
    <dbReference type="NCBI Taxonomy" id="67324"/>
    <lineage>
        <taxon>Bacteria</taxon>
        <taxon>Bacillati</taxon>
        <taxon>Actinomycetota</taxon>
        <taxon>Actinomycetes</taxon>
        <taxon>Kitasatosporales</taxon>
        <taxon>Streptomycetaceae</taxon>
        <taxon>Streptomyces</taxon>
    </lineage>
</organism>
<evidence type="ECO:0000313" key="2">
    <source>
        <dbReference type="EMBL" id="MFE9228118.1"/>
    </source>
</evidence>
<dbReference type="EMBL" id="JBIAFP010000017">
    <property type="protein sequence ID" value="MFE9228118.1"/>
    <property type="molecule type" value="Genomic_DNA"/>
</dbReference>
<dbReference type="RefSeq" id="WP_358291750.1">
    <property type="nucleotide sequence ID" value="NZ_JBEYGJ010000053.1"/>
</dbReference>
<reference evidence="2 3" key="1">
    <citation type="submission" date="2024-10" db="EMBL/GenBank/DDBJ databases">
        <title>The Natural Products Discovery Center: Release of the First 8490 Sequenced Strains for Exploring Actinobacteria Biosynthetic Diversity.</title>
        <authorList>
            <person name="Kalkreuter E."/>
            <person name="Kautsar S.A."/>
            <person name="Yang D."/>
            <person name="Bader C.D."/>
            <person name="Teijaro C.N."/>
            <person name="Fluegel L."/>
            <person name="Davis C.M."/>
            <person name="Simpson J.R."/>
            <person name="Lauterbach L."/>
            <person name="Steele A.D."/>
            <person name="Gui C."/>
            <person name="Meng S."/>
            <person name="Li G."/>
            <person name="Viehrig K."/>
            <person name="Ye F."/>
            <person name="Su P."/>
            <person name="Kiefer A.F."/>
            <person name="Nichols A."/>
            <person name="Cepeda A.J."/>
            <person name="Yan W."/>
            <person name="Fan B."/>
            <person name="Jiang Y."/>
            <person name="Adhikari A."/>
            <person name="Zheng C.-J."/>
            <person name="Schuster L."/>
            <person name="Cowan T.M."/>
            <person name="Smanski M.J."/>
            <person name="Chevrette M.G."/>
            <person name="De Carvalho L.P.S."/>
            <person name="Shen B."/>
        </authorList>
    </citation>
    <scope>NUCLEOTIDE SEQUENCE [LARGE SCALE GENOMIC DNA]</scope>
    <source>
        <strain evidence="2 3">NPDC007066</strain>
    </source>
</reference>
<proteinExistence type="predicted"/>